<reference evidence="2" key="1">
    <citation type="thesis" date="2020" institute="ProQuest LLC" country="789 East Eisenhower Parkway, Ann Arbor, MI, USA">
        <title>Comparative Genomics and Chromosome Evolution.</title>
        <authorList>
            <person name="Mudd A.B."/>
        </authorList>
    </citation>
    <scope>NUCLEOTIDE SEQUENCE</scope>
    <source>
        <strain evidence="2">237g6f4</strain>
        <tissue evidence="2">Blood</tissue>
    </source>
</reference>
<dbReference type="Pfam" id="PF07678">
    <property type="entry name" value="TED_complement"/>
    <property type="match status" value="1"/>
</dbReference>
<dbReference type="SUPFAM" id="SSF49410">
    <property type="entry name" value="Alpha-macroglobulin receptor domain"/>
    <property type="match status" value="1"/>
</dbReference>
<evidence type="ECO:0000313" key="2">
    <source>
        <dbReference type="EMBL" id="KAG8551297.1"/>
    </source>
</evidence>
<dbReference type="SUPFAM" id="SSF48239">
    <property type="entry name" value="Terpenoid cyclases/Protein prenyltransferases"/>
    <property type="match status" value="1"/>
</dbReference>
<dbReference type="InterPro" id="IPR011626">
    <property type="entry name" value="Alpha-macroglobulin_TED"/>
</dbReference>
<dbReference type="InterPro" id="IPR050473">
    <property type="entry name" value="A2M/Complement_sys"/>
</dbReference>
<dbReference type="InterPro" id="IPR008930">
    <property type="entry name" value="Terpenoid_cyclase/PrenylTrfase"/>
</dbReference>
<evidence type="ECO:0000259" key="1">
    <source>
        <dbReference type="SMART" id="SM01361"/>
    </source>
</evidence>
<dbReference type="Gene3D" id="2.60.40.690">
    <property type="entry name" value="Alpha-macroglobulin, receptor-binding domain"/>
    <property type="match status" value="1"/>
</dbReference>
<accession>A0AAV6ZUX8</accession>
<keyword evidence="3" id="KW-1185">Reference proteome</keyword>
<dbReference type="Gene3D" id="2.60.120.1540">
    <property type="match status" value="1"/>
</dbReference>
<dbReference type="PANTHER" id="PTHR11412">
    <property type="entry name" value="MACROGLOBULIN / COMPLEMENT"/>
    <property type="match status" value="1"/>
</dbReference>
<protein>
    <recommendedName>
        <fullName evidence="1">Alpha-macroglobulin receptor-binding domain-containing protein</fullName>
    </recommendedName>
</protein>
<dbReference type="AlphaFoldDB" id="A0AAV6ZUX8"/>
<dbReference type="PANTHER" id="PTHR11412:SF179">
    <property type="entry name" value="ALPHA-2-MACROGLOBULIN"/>
    <property type="match status" value="1"/>
</dbReference>
<dbReference type="Pfam" id="PF07677">
    <property type="entry name" value="A2M_recep"/>
    <property type="match status" value="1"/>
</dbReference>
<dbReference type="InterPro" id="IPR009048">
    <property type="entry name" value="A-macroglobulin_rcpt-bd"/>
</dbReference>
<dbReference type="SMART" id="SM01361">
    <property type="entry name" value="A2M_recep"/>
    <property type="match status" value="1"/>
</dbReference>
<organism evidence="2 3">
    <name type="scientific">Engystomops pustulosus</name>
    <name type="common">Tungara frog</name>
    <name type="synonym">Physalaemus pustulosus</name>
    <dbReference type="NCBI Taxonomy" id="76066"/>
    <lineage>
        <taxon>Eukaryota</taxon>
        <taxon>Metazoa</taxon>
        <taxon>Chordata</taxon>
        <taxon>Craniata</taxon>
        <taxon>Vertebrata</taxon>
        <taxon>Euteleostomi</taxon>
        <taxon>Amphibia</taxon>
        <taxon>Batrachia</taxon>
        <taxon>Anura</taxon>
        <taxon>Neobatrachia</taxon>
        <taxon>Hyloidea</taxon>
        <taxon>Leptodactylidae</taxon>
        <taxon>Leiuperinae</taxon>
        <taxon>Engystomops</taxon>
    </lineage>
</organism>
<gene>
    <name evidence="2" type="ORF">GDO81_004053</name>
</gene>
<dbReference type="InterPro" id="IPR036595">
    <property type="entry name" value="A-macroglobulin_rcpt-bd_sf"/>
</dbReference>
<feature type="domain" description="Alpha-macroglobulin receptor-binding" evidence="1">
    <location>
        <begin position="182"/>
        <end position="267"/>
    </location>
</feature>
<dbReference type="GO" id="GO:0005615">
    <property type="term" value="C:extracellular space"/>
    <property type="evidence" value="ECO:0007669"/>
    <property type="project" value="InterPro"/>
</dbReference>
<dbReference type="Gene3D" id="1.50.10.20">
    <property type="match status" value="1"/>
</dbReference>
<proteinExistence type="predicted"/>
<sequence length="274" mass="30202">MPTSDTFSQRALSVQIEITAYILLSLHTRGLPRPADDSYTSQIARWISQHQSPDGAYSNTWDTAVALQAMTAYGATVHRKDANNVVQVKAGDTMVKEFILGSENRILPQSQPLATPGEYSVTVSGKGCVLIQTTVDFNIPVKNDDSAFLMSVSTPPESCVDGVAYTIPLHINVSYNGLHSESNMAIIDLALPSGYTPEYQSMLELKKRVPKVEARNKHIIIYMNSVSIDVIYLSLTLQMGTRVQNFQPTYAYIRNYYAQEETGAAVVCHPCSTQ</sequence>
<dbReference type="Proteomes" id="UP000824782">
    <property type="component" value="Unassembled WGS sequence"/>
</dbReference>
<evidence type="ECO:0000313" key="3">
    <source>
        <dbReference type="Proteomes" id="UP000824782"/>
    </source>
</evidence>
<dbReference type="EMBL" id="WNYA01000011">
    <property type="protein sequence ID" value="KAG8551297.1"/>
    <property type="molecule type" value="Genomic_DNA"/>
</dbReference>
<name>A0AAV6ZUX8_ENGPU</name>
<comment type="caution">
    <text evidence="2">The sequence shown here is derived from an EMBL/GenBank/DDBJ whole genome shotgun (WGS) entry which is preliminary data.</text>
</comment>